<name>A0AB39T5T8_9ACTN</name>
<sequence length="214" mass="23652">MGFTSAWGISGHTDEVIAGLSATLLPAMRADRAHPEAERRRREWQREPLPDYRTWYALGRGDGDRRADPDAIESFRELTAPGGRVDDVCGGMADPSFHVLDDVWEGQDEESMFISVHSKEYAVSSLFHAIGPVRAALLPGWCGTFLLTSAEVRESLPLVERALTFTPAERAAAEDQDWLSYGEREESVLNGPLRIWRTAARQGLGLCGVSVHLC</sequence>
<reference evidence="1" key="1">
    <citation type="submission" date="2024-07" db="EMBL/GenBank/DDBJ databases">
        <authorList>
            <person name="Yu S.T."/>
        </authorList>
    </citation>
    <scope>NUCLEOTIDE SEQUENCE</scope>
    <source>
        <strain evidence="1">R44</strain>
    </source>
</reference>
<gene>
    <name evidence="1" type="ORF">AB5J54_37055</name>
</gene>
<protein>
    <submittedName>
        <fullName evidence="1">Uncharacterized protein</fullName>
    </submittedName>
</protein>
<dbReference type="AlphaFoldDB" id="A0AB39T5T8"/>
<proteinExistence type="predicted"/>
<accession>A0AB39T5T8</accession>
<organism evidence="1">
    <name type="scientific">Streptomyces sp. R44</name>
    <dbReference type="NCBI Taxonomy" id="3238633"/>
    <lineage>
        <taxon>Bacteria</taxon>
        <taxon>Bacillati</taxon>
        <taxon>Actinomycetota</taxon>
        <taxon>Actinomycetes</taxon>
        <taxon>Kitasatosporales</taxon>
        <taxon>Streptomycetaceae</taxon>
        <taxon>Streptomyces</taxon>
    </lineage>
</organism>
<dbReference type="EMBL" id="CP163444">
    <property type="protein sequence ID" value="XDQ75792.1"/>
    <property type="molecule type" value="Genomic_DNA"/>
</dbReference>
<evidence type="ECO:0000313" key="1">
    <source>
        <dbReference type="EMBL" id="XDQ75792.1"/>
    </source>
</evidence>
<dbReference type="RefSeq" id="WP_369148328.1">
    <property type="nucleotide sequence ID" value="NZ_CP163444.1"/>
</dbReference>